<evidence type="ECO:0000256" key="1">
    <source>
        <dbReference type="ARBA" id="ARBA00008361"/>
    </source>
</evidence>
<evidence type="ECO:0000259" key="5">
    <source>
        <dbReference type="Pfam" id="PF10017"/>
    </source>
</evidence>
<accession>A0AAJ0CJ92</accession>
<evidence type="ECO:0000313" key="7">
    <source>
        <dbReference type="Proteomes" id="UP001251528"/>
    </source>
</evidence>
<dbReference type="GO" id="GO:0032259">
    <property type="term" value="P:methylation"/>
    <property type="evidence" value="ECO:0007669"/>
    <property type="project" value="UniProtKB-KW"/>
</dbReference>
<dbReference type="PANTHER" id="PTHR43397:SF2">
    <property type="entry name" value="HISTIDINE-SPECIFIC METHYLTRANSFERASE SAM-DEPENDENT DOMAIN-CONTAINING PROTEIN"/>
    <property type="match status" value="1"/>
</dbReference>
<dbReference type="PIRSF" id="PIRSF018005">
    <property type="entry name" value="UCP018005"/>
    <property type="match status" value="1"/>
</dbReference>
<dbReference type="InterPro" id="IPR051128">
    <property type="entry name" value="EgtD_Methyltrsf_superfamily"/>
</dbReference>
<keyword evidence="3" id="KW-0808">Transferase</keyword>
<dbReference type="Proteomes" id="UP001251528">
    <property type="component" value="Unassembled WGS sequence"/>
</dbReference>
<evidence type="ECO:0000256" key="2">
    <source>
        <dbReference type="ARBA" id="ARBA00022603"/>
    </source>
</evidence>
<reference evidence="6" key="1">
    <citation type="submission" date="2023-06" db="EMBL/GenBank/DDBJ databases">
        <title>Conoideocrella luteorostrata (Hypocreales: Clavicipitaceae), a potential biocontrol fungus for elongate hemlock scale in United States Christmas tree production areas.</title>
        <authorList>
            <person name="Barrett H."/>
            <person name="Lovett B."/>
            <person name="Macias A.M."/>
            <person name="Stajich J.E."/>
            <person name="Kasson M.T."/>
        </authorList>
    </citation>
    <scope>NUCLEOTIDE SEQUENCE</scope>
    <source>
        <strain evidence="6">ARSEF 14590</strain>
    </source>
</reference>
<proteinExistence type="inferred from homology"/>
<comment type="caution">
    <text evidence="6">The sequence shown here is derived from an EMBL/GenBank/DDBJ whole genome shotgun (WGS) entry which is preliminary data.</text>
</comment>
<name>A0AAJ0CJ92_9HYPO</name>
<protein>
    <recommendedName>
        <fullName evidence="5">Histidine-specific methyltransferase SAM-dependent domain-containing protein</fullName>
    </recommendedName>
</protein>
<dbReference type="InterPro" id="IPR019257">
    <property type="entry name" value="MeTrfase_dom"/>
</dbReference>
<dbReference type="PANTHER" id="PTHR43397">
    <property type="entry name" value="ERGOTHIONEINE BIOSYNTHESIS PROTEIN 1"/>
    <property type="match status" value="1"/>
</dbReference>
<evidence type="ECO:0000256" key="4">
    <source>
        <dbReference type="ARBA" id="ARBA00022691"/>
    </source>
</evidence>
<dbReference type="Pfam" id="PF10017">
    <property type="entry name" value="Methyltransf_33"/>
    <property type="match status" value="1"/>
</dbReference>
<comment type="similarity">
    <text evidence="1">Belongs to the methyltransferase superfamily.</text>
</comment>
<keyword evidence="7" id="KW-1185">Reference proteome</keyword>
<organism evidence="6 7">
    <name type="scientific">Conoideocrella luteorostrata</name>
    <dbReference type="NCBI Taxonomy" id="1105319"/>
    <lineage>
        <taxon>Eukaryota</taxon>
        <taxon>Fungi</taxon>
        <taxon>Dikarya</taxon>
        <taxon>Ascomycota</taxon>
        <taxon>Pezizomycotina</taxon>
        <taxon>Sordariomycetes</taxon>
        <taxon>Hypocreomycetidae</taxon>
        <taxon>Hypocreales</taxon>
        <taxon>Clavicipitaceae</taxon>
        <taxon>Conoideocrella</taxon>
    </lineage>
</organism>
<dbReference type="NCBIfam" id="TIGR03439">
    <property type="entry name" value="methyl_EasF"/>
    <property type="match status" value="1"/>
</dbReference>
<keyword evidence="4" id="KW-0949">S-adenosyl-L-methionine</keyword>
<dbReference type="AlphaFoldDB" id="A0AAJ0CJ92"/>
<dbReference type="GO" id="GO:0008168">
    <property type="term" value="F:methyltransferase activity"/>
    <property type="evidence" value="ECO:0007669"/>
    <property type="project" value="UniProtKB-KW"/>
</dbReference>
<evidence type="ECO:0000313" key="6">
    <source>
        <dbReference type="EMBL" id="KAK2592654.1"/>
    </source>
</evidence>
<keyword evidence="2" id="KW-0489">Methyltransferase</keyword>
<sequence>MSAATIASFPNFRDSYPASKSVLHTTQLVVGAPCKELIQLHDIRQQPTAQNLVPAIVKGLSAPSKDLPSLLLWNDHGLSLYDTVLESPDYYPATREWSLLHTVVHKITHSISSGDRLVELGAGNMKKTALILQTLQAQHKSVYYVACDVDRVALRRCIRELQSIFPAHKSNIKIQGLVGTYEDCAAWLACDSSNAQMTTLLWLGNSMANFTPHEASEYIHSFLRTGSSMIVGLDGSEDQDEIARSYEAQTNREFVLNGLDHANELLDTAAFDVDHWDFMGRWNPSVWMHEAFYVAKKDLTVHIAGAEYHFHRGETMRSIRSGKWPKMKVMDICNDAGGQLIDSWMNQQNSYGIYLLRKKA</sequence>
<dbReference type="InterPro" id="IPR017805">
    <property type="entry name" value="SAM_MeTrfase_EasF-type_put"/>
</dbReference>
<dbReference type="Gene3D" id="3.40.50.150">
    <property type="entry name" value="Vaccinia Virus protein VP39"/>
    <property type="match status" value="1"/>
</dbReference>
<dbReference type="InterPro" id="IPR029063">
    <property type="entry name" value="SAM-dependent_MTases_sf"/>
</dbReference>
<gene>
    <name evidence="6" type="ORF">QQS21_009653</name>
</gene>
<dbReference type="EMBL" id="JASWJB010000254">
    <property type="protein sequence ID" value="KAK2592654.1"/>
    <property type="molecule type" value="Genomic_DNA"/>
</dbReference>
<evidence type="ECO:0000256" key="3">
    <source>
        <dbReference type="ARBA" id="ARBA00022679"/>
    </source>
</evidence>
<dbReference type="InterPro" id="IPR017804">
    <property type="entry name" value="MeTrfase_EgtD-like"/>
</dbReference>
<feature type="domain" description="Histidine-specific methyltransferase SAM-dependent" evidence="5">
    <location>
        <begin position="55"/>
        <end position="358"/>
    </location>
</feature>